<evidence type="ECO:0000256" key="1">
    <source>
        <dbReference type="ARBA" id="ARBA00004442"/>
    </source>
</evidence>
<keyword evidence="2" id="KW-1134">Transmembrane beta strand</keyword>
<evidence type="ECO:0000256" key="6">
    <source>
        <dbReference type="SAM" id="SignalP"/>
    </source>
</evidence>
<feature type="signal peptide" evidence="6">
    <location>
        <begin position="1"/>
        <end position="23"/>
    </location>
</feature>
<dbReference type="EMBL" id="AATS01000009">
    <property type="protein sequence ID" value="EAU54331.1"/>
    <property type="molecule type" value="Genomic_DNA"/>
</dbReference>
<dbReference type="RefSeq" id="WP_009851786.1">
    <property type="nucleotide sequence ID" value="NZ_DS022296.1"/>
</dbReference>
<keyword evidence="6" id="KW-0732">Signal</keyword>
<dbReference type="GO" id="GO:0015288">
    <property type="term" value="F:porin activity"/>
    <property type="evidence" value="ECO:0007669"/>
    <property type="project" value="TreeGrafter"/>
</dbReference>
<dbReference type="OrthoDB" id="5289443at2"/>
<dbReference type="InParanoid" id="Q0EYN6"/>
<dbReference type="PANTHER" id="PTHR30026">
    <property type="entry name" value="OUTER MEMBRANE PROTEIN TOLC"/>
    <property type="match status" value="1"/>
</dbReference>
<evidence type="ECO:0000256" key="3">
    <source>
        <dbReference type="ARBA" id="ARBA00022692"/>
    </source>
</evidence>
<reference evidence="7 8" key="1">
    <citation type="submission" date="2006-09" db="EMBL/GenBank/DDBJ databases">
        <authorList>
            <person name="Emerson D."/>
            <person name="Ferriera S."/>
            <person name="Johnson J."/>
            <person name="Kravitz S."/>
            <person name="Halpern A."/>
            <person name="Remington K."/>
            <person name="Beeson K."/>
            <person name="Tran B."/>
            <person name="Rogers Y.-H."/>
            <person name="Friedman R."/>
            <person name="Venter J.C."/>
        </authorList>
    </citation>
    <scope>NUCLEOTIDE SEQUENCE [LARGE SCALE GENOMIC DNA]</scope>
    <source>
        <strain evidence="7 8">PV-1</strain>
    </source>
</reference>
<accession>Q0EYN6</accession>
<keyword evidence="4" id="KW-0472">Membrane</keyword>
<evidence type="ECO:0000256" key="5">
    <source>
        <dbReference type="ARBA" id="ARBA00023237"/>
    </source>
</evidence>
<evidence type="ECO:0000313" key="8">
    <source>
        <dbReference type="Proteomes" id="UP000005297"/>
    </source>
</evidence>
<keyword evidence="3" id="KW-0812">Transmembrane</keyword>
<keyword evidence="5" id="KW-0998">Cell outer membrane</keyword>
<dbReference type="GO" id="GO:1990281">
    <property type="term" value="C:efflux pump complex"/>
    <property type="evidence" value="ECO:0007669"/>
    <property type="project" value="TreeGrafter"/>
</dbReference>
<dbReference type="eggNOG" id="COG1538">
    <property type="taxonomic scope" value="Bacteria"/>
</dbReference>
<feature type="chain" id="PRO_5004171458" evidence="6">
    <location>
        <begin position="24"/>
        <end position="493"/>
    </location>
</feature>
<name>Q0EYN6_9PROT</name>
<keyword evidence="8" id="KW-1185">Reference proteome</keyword>
<dbReference type="GO" id="GO:0009279">
    <property type="term" value="C:cell outer membrane"/>
    <property type="evidence" value="ECO:0007669"/>
    <property type="project" value="UniProtKB-SubCell"/>
</dbReference>
<comment type="subcellular location">
    <subcellularLocation>
        <location evidence="1">Cell outer membrane</location>
    </subcellularLocation>
</comment>
<dbReference type="Proteomes" id="UP000005297">
    <property type="component" value="Unassembled WGS sequence"/>
</dbReference>
<sequence length="493" mass="54104">MKTLFYCTIIAATTMATTCSAIASDSMSLKQIVTVVLKNHPDLQVSRIDTAIAETGKQRIQGMLDPSVSASIIASEEKTPVSSDFQAAETRTGQITGGINKPLSNGDTVSANFAYSRISQAYNSPLAAQLSRFNPAYRNQINLSYRHPLLKGADRPDYHQSLTVADADIEAADMQRQQRAHQIILQVVNACFQLASDDINIRIAAQAVKRAKKLLAYQRSRERFGLIEKADRLQAEALLAARNTDLQRALSMRMNSQTSLNRMMLRSGEAELAVHLQTSEPASTPSMDDALNQAESKRPEMQLLTAQLQAAEARLAISRDADQMQLDLIAEAGSRALANNGATAAARGFTVKDHYAALSFELSDVLTRNSANADIRKAELQRERVAAERIRTHEQIKSDISAAITAIHAGRPMLVVARKQAIAEKRKFDAEMQRYREGRSDTATLVQFEGELRNAELNANLQALTLELAARQLSWARGTLRDELGLTDISAGQ</sequence>
<evidence type="ECO:0000256" key="2">
    <source>
        <dbReference type="ARBA" id="ARBA00022452"/>
    </source>
</evidence>
<evidence type="ECO:0000256" key="4">
    <source>
        <dbReference type="ARBA" id="ARBA00023136"/>
    </source>
</evidence>
<dbReference type="Gene3D" id="1.20.1600.10">
    <property type="entry name" value="Outer membrane efflux proteins (OEP)"/>
    <property type="match status" value="1"/>
</dbReference>
<dbReference type="STRING" id="314344.AL013_08100"/>
<proteinExistence type="predicted"/>
<dbReference type="HOGENOM" id="CLU_552991_0_0_0"/>
<dbReference type="InterPro" id="IPR051906">
    <property type="entry name" value="TolC-like"/>
</dbReference>
<dbReference type="SUPFAM" id="SSF56954">
    <property type="entry name" value="Outer membrane efflux proteins (OEP)"/>
    <property type="match status" value="1"/>
</dbReference>
<organism evidence="7 8">
    <name type="scientific">Mariprofundus ferrooxydans PV-1</name>
    <dbReference type="NCBI Taxonomy" id="314345"/>
    <lineage>
        <taxon>Bacteria</taxon>
        <taxon>Pseudomonadati</taxon>
        <taxon>Pseudomonadota</taxon>
        <taxon>Candidatius Mariprofundia</taxon>
        <taxon>Mariprofundales</taxon>
        <taxon>Mariprofundaceae</taxon>
        <taxon>Mariprofundus</taxon>
    </lineage>
</organism>
<dbReference type="AlphaFoldDB" id="Q0EYN6"/>
<evidence type="ECO:0000313" key="7">
    <source>
        <dbReference type="EMBL" id="EAU54331.1"/>
    </source>
</evidence>
<comment type="caution">
    <text evidence="7">The sequence shown here is derived from an EMBL/GenBank/DDBJ whole genome shotgun (WGS) entry which is preliminary data.</text>
</comment>
<protein>
    <submittedName>
        <fullName evidence="7">Outer membrane efflux protein</fullName>
    </submittedName>
</protein>
<dbReference type="GO" id="GO:0015562">
    <property type="term" value="F:efflux transmembrane transporter activity"/>
    <property type="evidence" value="ECO:0007669"/>
    <property type="project" value="InterPro"/>
</dbReference>
<dbReference type="PANTHER" id="PTHR30026:SF20">
    <property type="entry name" value="OUTER MEMBRANE PROTEIN TOLC"/>
    <property type="match status" value="1"/>
</dbReference>
<gene>
    <name evidence="7" type="ORF">SPV1_00090</name>
</gene>